<gene>
    <name evidence="7" type="ORF">H0I39_15880</name>
</gene>
<comment type="similarity">
    <text evidence="2">Belongs to the autoinducer-2 exporter (AI-2E) (TC 2.A.86) family.</text>
</comment>
<sequence length="167" mass="17622">MHDTGNALRLWLIGQGVVMLSMGLMMWAAYAWLGLPSAAALALIAALADFVPFIGPILGALPALVIASTIDMQTLPWTLGAVVVAQQIESYALMPFVQRRAVKLPPFIGLFSIVVFGTLFGLIGIILAVPLAVAVMTLVQRLWVKGVLDEQAEVLGQQGGSDGGDKP</sequence>
<keyword evidence="5 6" id="KW-0472">Membrane</keyword>
<dbReference type="InterPro" id="IPR002549">
    <property type="entry name" value="AI-2E-like"/>
</dbReference>
<dbReference type="Proteomes" id="UP000589716">
    <property type="component" value="Unassembled WGS sequence"/>
</dbReference>
<feature type="transmembrane region" description="Helical" evidence="6">
    <location>
        <begin position="39"/>
        <end position="67"/>
    </location>
</feature>
<evidence type="ECO:0000256" key="6">
    <source>
        <dbReference type="SAM" id="Phobius"/>
    </source>
</evidence>
<dbReference type="PANTHER" id="PTHR21716">
    <property type="entry name" value="TRANSMEMBRANE PROTEIN"/>
    <property type="match status" value="1"/>
</dbReference>
<comment type="caution">
    <text evidence="7">The sequence shown here is derived from an EMBL/GenBank/DDBJ whole genome shotgun (WGS) entry which is preliminary data.</text>
</comment>
<feature type="transmembrane region" description="Helical" evidence="6">
    <location>
        <begin position="12"/>
        <end position="33"/>
    </location>
</feature>
<dbReference type="GO" id="GO:0016020">
    <property type="term" value="C:membrane"/>
    <property type="evidence" value="ECO:0007669"/>
    <property type="project" value="UniProtKB-SubCell"/>
</dbReference>
<evidence type="ECO:0000313" key="8">
    <source>
        <dbReference type="Proteomes" id="UP000589716"/>
    </source>
</evidence>
<comment type="subcellular location">
    <subcellularLocation>
        <location evidence="1">Membrane</location>
        <topology evidence="1">Multi-pass membrane protein</topology>
    </subcellularLocation>
</comment>
<evidence type="ECO:0000256" key="5">
    <source>
        <dbReference type="ARBA" id="ARBA00023136"/>
    </source>
</evidence>
<evidence type="ECO:0000256" key="4">
    <source>
        <dbReference type="ARBA" id="ARBA00022989"/>
    </source>
</evidence>
<keyword evidence="4 6" id="KW-1133">Transmembrane helix</keyword>
<dbReference type="Pfam" id="PF01594">
    <property type="entry name" value="AI-2E_transport"/>
    <property type="match status" value="1"/>
</dbReference>
<proteinExistence type="inferred from homology"/>
<reference evidence="7 8" key="1">
    <citation type="submission" date="2020-07" db="EMBL/GenBank/DDBJ databases">
        <authorList>
            <person name="Maaloum M."/>
        </authorList>
    </citation>
    <scope>NUCLEOTIDE SEQUENCE [LARGE SCALE GENOMIC DNA]</scope>
    <source>
        <strain evidence="7 8">GCS-AN-3</strain>
    </source>
</reference>
<keyword evidence="3 6" id="KW-0812">Transmembrane</keyword>
<feature type="transmembrane region" description="Helical" evidence="6">
    <location>
        <begin position="106"/>
        <end position="139"/>
    </location>
</feature>
<protein>
    <submittedName>
        <fullName evidence="7">AI-2E family transporter</fullName>
    </submittedName>
</protein>
<dbReference type="AlphaFoldDB" id="A0A853IQV0"/>
<evidence type="ECO:0000256" key="3">
    <source>
        <dbReference type="ARBA" id="ARBA00022692"/>
    </source>
</evidence>
<dbReference type="PANTHER" id="PTHR21716:SF62">
    <property type="entry name" value="TRANSPORT PROTEIN YDBI-RELATED"/>
    <property type="match status" value="1"/>
</dbReference>
<evidence type="ECO:0000313" key="7">
    <source>
        <dbReference type="EMBL" id="NZA02846.1"/>
    </source>
</evidence>
<accession>A0A853IQV0</accession>
<dbReference type="GO" id="GO:0055085">
    <property type="term" value="P:transmembrane transport"/>
    <property type="evidence" value="ECO:0007669"/>
    <property type="project" value="TreeGrafter"/>
</dbReference>
<evidence type="ECO:0000256" key="2">
    <source>
        <dbReference type="ARBA" id="ARBA00009773"/>
    </source>
</evidence>
<evidence type="ECO:0000256" key="1">
    <source>
        <dbReference type="ARBA" id="ARBA00004141"/>
    </source>
</evidence>
<dbReference type="EMBL" id="JACCKX010000001">
    <property type="protein sequence ID" value="NZA02846.1"/>
    <property type="molecule type" value="Genomic_DNA"/>
</dbReference>
<organism evidence="7 8">
    <name type="scientific">Ottowia beijingensis</name>
    <dbReference type="NCBI Taxonomy" id="1207057"/>
    <lineage>
        <taxon>Bacteria</taxon>
        <taxon>Pseudomonadati</taxon>
        <taxon>Pseudomonadota</taxon>
        <taxon>Betaproteobacteria</taxon>
        <taxon>Burkholderiales</taxon>
        <taxon>Comamonadaceae</taxon>
        <taxon>Ottowia</taxon>
    </lineage>
</organism>
<keyword evidence="8" id="KW-1185">Reference proteome</keyword>
<name>A0A853IQV0_9BURK</name>